<dbReference type="GO" id="GO:0016787">
    <property type="term" value="F:hydrolase activity"/>
    <property type="evidence" value="ECO:0007669"/>
    <property type="project" value="UniProtKB-KW"/>
</dbReference>
<dbReference type="EMBL" id="QNRR01000006">
    <property type="protein sequence ID" value="RBP42354.1"/>
    <property type="molecule type" value="Genomic_DNA"/>
</dbReference>
<sequence length="296" mass="32017">MQIHPIDLHFQGQTEIIAAYLIETGKDLALIETGPGSTLPTLLEGIRTLGYSPEAVKHVFVTHIHLDHSGAAGWWAQQGATVYAHPRAVPHLVDPSKLIESAQRIYQDRMQTLWGDILPAPAERVVTLKDGDAVKLGKTVITAIDTPGHARHHHAYAIGDVCFTGDVAGMKLPHSSYVSVTAAPPQFDPVAYGDSLQRLHAANFSKLYLTHFGEVTDVAGHLSRYASRVEQCYECISDLLAQGLKGEALREAYGAAERAIATQVGVSDADWAKYEGANNTAMCADGIALFCEKSPR</sequence>
<keyword evidence="2" id="KW-0378">Hydrolase</keyword>
<dbReference type="InterPro" id="IPR050855">
    <property type="entry name" value="NDM-1-like"/>
</dbReference>
<dbReference type="RefSeq" id="WP_113959491.1">
    <property type="nucleotide sequence ID" value="NZ_QNRR01000006.1"/>
</dbReference>
<name>A0A366HJD1_9BACT</name>
<organism evidence="2 3">
    <name type="scientific">Roseimicrobium gellanilyticum</name>
    <dbReference type="NCBI Taxonomy" id="748857"/>
    <lineage>
        <taxon>Bacteria</taxon>
        <taxon>Pseudomonadati</taxon>
        <taxon>Verrucomicrobiota</taxon>
        <taxon>Verrucomicrobiia</taxon>
        <taxon>Verrucomicrobiales</taxon>
        <taxon>Verrucomicrobiaceae</taxon>
        <taxon>Roseimicrobium</taxon>
    </lineage>
</organism>
<protein>
    <submittedName>
        <fullName evidence="2">Glyoxylase-like metal-dependent hydrolase (Beta-lactamase superfamily II)</fullName>
    </submittedName>
</protein>
<dbReference type="PANTHER" id="PTHR42951:SF22">
    <property type="entry name" value="METALLO BETA-LACTAMASE SUPERFAMILY LIPOPROTEIN"/>
    <property type="match status" value="1"/>
</dbReference>
<feature type="domain" description="Metallo-beta-lactamase" evidence="1">
    <location>
        <begin position="16"/>
        <end position="211"/>
    </location>
</feature>
<dbReference type="InterPro" id="IPR001279">
    <property type="entry name" value="Metallo-B-lactamas"/>
</dbReference>
<dbReference type="SUPFAM" id="SSF56281">
    <property type="entry name" value="Metallo-hydrolase/oxidoreductase"/>
    <property type="match status" value="1"/>
</dbReference>
<evidence type="ECO:0000313" key="2">
    <source>
        <dbReference type="EMBL" id="RBP42354.1"/>
    </source>
</evidence>
<keyword evidence="3" id="KW-1185">Reference proteome</keyword>
<comment type="caution">
    <text evidence="2">The sequence shown here is derived from an EMBL/GenBank/DDBJ whole genome shotgun (WGS) entry which is preliminary data.</text>
</comment>
<dbReference type="OrthoDB" id="9761531at2"/>
<dbReference type="AlphaFoldDB" id="A0A366HJD1"/>
<evidence type="ECO:0000313" key="3">
    <source>
        <dbReference type="Proteomes" id="UP000253426"/>
    </source>
</evidence>
<dbReference type="InterPro" id="IPR036866">
    <property type="entry name" value="RibonucZ/Hydroxyglut_hydro"/>
</dbReference>
<gene>
    <name evidence="2" type="ORF">DES53_10658</name>
</gene>
<proteinExistence type="predicted"/>
<dbReference type="InterPro" id="IPR037482">
    <property type="entry name" value="ST1585_MBL-fold"/>
</dbReference>
<dbReference type="Proteomes" id="UP000253426">
    <property type="component" value="Unassembled WGS sequence"/>
</dbReference>
<dbReference type="PANTHER" id="PTHR42951">
    <property type="entry name" value="METALLO-BETA-LACTAMASE DOMAIN-CONTAINING"/>
    <property type="match status" value="1"/>
</dbReference>
<dbReference type="Pfam" id="PF00753">
    <property type="entry name" value="Lactamase_B"/>
    <property type="match status" value="1"/>
</dbReference>
<evidence type="ECO:0000259" key="1">
    <source>
        <dbReference type="SMART" id="SM00849"/>
    </source>
</evidence>
<reference evidence="2 3" key="1">
    <citation type="submission" date="2018-06" db="EMBL/GenBank/DDBJ databases">
        <title>Genomic Encyclopedia of Type Strains, Phase IV (KMG-IV): sequencing the most valuable type-strain genomes for metagenomic binning, comparative biology and taxonomic classification.</title>
        <authorList>
            <person name="Goeker M."/>
        </authorList>
    </citation>
    <scope>NUCLEOTIDE SEQUENCE [LARGE SCALE GENOMIC DNA]</scope>
    <source>
        <strain evidence="2 3">DSM 25532</strain>
    </source>
</reference>
<dbReference type="CDD" id="cd07726">
    <property type="entry name" value="ST1585-like_MBL-fold"/>
    <property type="match status" value="1"/>
</dbReference>
<dbReference type="Gene3D" id="3.60.15.10">
    <property type="entry name" value="Ribonuclease Z/Hydroxyacylglutathione hydrolase-like"/>
    <property type="match status" value="1"/>
</dbReference>
<dbReference type="SMART" id="SM00849">
    <property type="entry name" value="Lactamase_B"/>
    <property type="match status" value="1"/>
</dbReference>
<accession>A0A366HJD1</accession>